<dbReference type="EMBL" id="JOWA01000094">
    <property type="protein sequence ID" value="KEZ43297.1"/>
    <property type="molecule type" value="Genomic_DNA"/>
</dbReference>
<dbReference type="RefSeq" id="XP_016643096.1">
    <property type="nucleotide sequence ID" value="XM_016787217.1"/>
</dbReference>
<dbReference type="PANTHER" id="PTHR38788:SF3">
    <property type="entry name" value="CLR5 DOMAIN-CONTAINING PROTEIN"/>
    <property type="match status" value="1"/>
</dbReference>
<gene>
    <name evidence="2" type="ORF">SAPIO_CDS4741</name>
</gene>
<dbReference type="VEuPathDB" id="FungiDB:SAPIO_CDS4741"/>
<evidence type="ECO:0000313" key="3">
    <source>
        <dbReference type="Proteomes" id="UP000028545"/>
    </source>
</evidence>
<comment type="caution">
    <text evidence="2">The sequence shown here is derived from an EMBL/GenBank/DDBJ whole genome shotgun (WGS) entry which is preliminary data.</text>
</comment>
<evidence type="ECO:0000259" key="1">
    <source>
        <dbReference type="Pfam" id="PF14420"/>
    </source>
</evidence>
<dbReference type="GeneID" id="27723813"/>
<dbReference type="InterPro" id="IPR025676">
    <property type="entry name" value="Clr5_dom"/>
</dbReference>
<dbReference type="Pfam" id="PF14420">
    <property type="entry name" value="Clr5"/>
    <property type="match status" value="1"/>
</dbReference>
<dbReference type="KEGG" id="sapo:SAPIO_CDS4741"/>
<keyword evidence="3" id="KW-1185">Reference proteome</keyword>
<dbReference type="HOGENOM" id="CLU_2347887_0_0_1"/>
<dbReference type="AlphaFoldDB" id="A0A084G7I5"/>
<dbReference type="PANTHER" id="PTHR38788">
    <property type="entry name" value="CLR5 DOMAIN-CONTAINING PROTEIN"/>
    <property type="match status" value="1"/>
</dbReference>
<protein>
    <recommendedName>
        <fullName evidence="1">Clr5 domain-containing protein</fullName>
    </recommendedName>
</protein>
<sequence>MEREHKFFASSKLYKDRLRSWGFSKNLKQAHVRDIVQQTKLRHGRDTEVIVAGQKVALDRVQRSYDRLPAVEAKAPVADIKSSHCNDEVVVSGIPAT</sequence>
<proteinExistence type="predicted"/>
<evidence type="ECO:0000313" key="2">
    <source>
        <dbReference type="EMBL" id="KEZ43297.1"/>
    </source>
</evidence>
<dbReference type="OrthoDB" id="5308957at2759"/>
<reference evidence="2 3" key="1">
    <citation type="journal article" date="2014" name="Genome Announc.">
        <title>Draft genome sequence of the pathogenic fungus Scedosporium apiospermum.</title>
        <authorList>
            <person name="Vandeputte P."/>
            <person name="Ghamrawi S."/>
            <person name="Rechenmann M."/>
            <person name="Iltis A."/>
            <person name="Giraud S."/>
            <person name="Fleury M."/>
            <person name="Thornton C."/>
            <person name="Delhaes L."/>
            <person name="Meyer W."/>
            <person name="Papon N."/>
            <person name="Bouchara J.P."/>
        </authorList>
    </citation>
    <scope>NUCLEOTIDE SEQUENCE [LARGE SCALE GENOMIC DNA]</scope>
    <source>
        <strain evidence="2 3">IHEM 14462</strain>
    </source>
</reference>
<name>A0A084G7I5_PSEDA</name>
<accession>A0A084G7I5</accession>
<dbReference type="Proteomes" id="UP000028545">
    <property type="component" value="Unassembled WGS sequence"/>
</dbReference>
<feature type="domain" description="Clr5" evidence="1">
    <location>
        <begin position="1"/>
        <end position="25"/>
    </location>
</feature>
<organism evidence="2 3">
    <name type="scientific">Pseudallescheria apiosperma</name>
    <name type="common">Scedosporium apiospermum</name>
    <dbReference type="NCBI Taxonomy" id="563466"/>
    <lineage>
        <taxon>Eukaryota</taxon>
        <taxon>Fungi</taxon>
        <taxon>Dikarya</taxon>
        <taxon>Ascomycota</taxon>
        <taxon>Pezizomycotina</taxon>
        <taxon>Sordariomycetes</taxon>
        <taxon>Hypocreomycetidae</taxon>
        <taxon>Microascales</taxon>
        <taxon>Microascaceae</taxon>
        <taxon>Scedosporium</taxon>
    </lineage>
</organism>